<proteinExistence type="inferred from homology"/>
<dbReference type="PROSITE" id="PS01125">
    <property type="entry name" value="ROK"/>
    <property type="match status" value="1"/>
</dbReference>
<dbReference type="SUPFAM" id="SSF53067">
    <property type="entry name" value="Actin-like ATPase domain"/>
    <property type="match status" value="1"/>
</dbReference>
<name>A0A7X0JGT7_9HYPH</name>
<dbReference type="InterPro" id="IPR000600">
    <property type="entry name" value="ROK"/>
</dbReference>
<dbReference type="PANTHER" id="PTHR18964:SF149">
    <property type="entry name" value="BIFUNCTIONAL UDP-N-ACETYLGLUCOSAMINE 2-EPIMERASE_N-ACETYLMANNOSAMINE KINASE"/>
    <property type="match status" value="1"/>
</dbReference>
<evidence type="ECO:0000256" key="1">
    <source>
        <dbReference type="ARBA" id="ARBA00006479"/>
    </source>
</evidence>
<dbReference type="GO" id="GO:0045127">
    <property type="term" value="F:N-acetylglucosamine kinase activity"/>
    <property type="evidence" value="ECO:0007669"/>
    <property type="project" value="UniProtKB-EC"/>
</dbReference>
<dbReference type="PANTHER" id="PTHR18964">
    <property type="entry name" value="ROK (REPRESSOR, ORF, KINASE) FAMILY"/>
    <property type="match status" value="1"/>
</dbReference>
<dbReference type="Pfam" id="PF00480">
    <property type="entry name" value="ROK"/>
    <property type="match status" value="1"/>
</dbReference>
<sequence>MTGNVFTTGNDKPVFCADIGGSFIKFAVSPKPGVIEPLERVPTPASDWDAFVAALSDLIARHAHLVKDNDSTPLALSITGIVDPKTGVSIAANIPCITGRPVAAELSARLGRPVVAANDADCLTLAEASEGAGKGHDVVFCAIIGTGIGGGLAIGGKLVRGAGGVTGEWGHGPIVNTTVEIAGETIHIPRLACGCGQSGCADTVGGARGIERIDGLLHERAETSHTIIEDWQAGDALAEKTIAVWLELIADPLALAVNTTGASVVPVGGGLASVPALIDLLDGAVRKRILNRISHPLVIPALRQADGGLVGAAVLGRQEG</sequence>
<dbReference type="EC" id="2.7.1.59" evidence="2"/>
<dbReference type="Gene3D" id="3.30.420.40">
    <property type="match status" value="2"/>
</dbReference>
<dbReference type="InterPro" id="IPR043129">
    <property type="entry name" value="ATPase_NBD"/>
</dbReference>
<gene>
    <name evidence="2" type="ORF">F4695_000319</name>
</gene>
<comment type="similarity">
    <text evidence="1">Belongs to the ROK (NagC/XylR) family.</text>
</comment>
<comment type="caution">
    <text evidence="2">The sequence shown here is derived from an EMBL/GenBank/DDBJ whole genome shotgun (WGS) entry which is preliminary data.</text>
</comment>
<dbReference type="AlphaFoldDB" id="A0A7X0JGT7"/>
<accession>A0A7X0JGT7</accession>
<keyword evidence="2" id="KW-0808">Transferase</keyword>
<evidence type="ECO:0000313" key="2">
    <source>
        <dbReference type="EMBL" id="MBB6507000.1"/>
    </source>
</evidence>
<organism evidence="2 3">
    <name type="scientific">Rhizobium soli</name>
    <dbReference type="NCBI Taxonomy" id="424798"/>
    <lineage>
        <taxon>Bacteria</taxon>
        <taxon>Pseudomonadati</taxon>
        <taxon>Pseudomonadota</taxon>
        <taxon>Alphaproteobacteria</taxon>
        <taxon>Hyphomicrobiales</taxon>
        <taxon>Rhizobiaceae</taxon>
        <taxon>Rhizobium/Agrobacterium group</taxon>
        <taxon>Rhizobium</taxon>
    </lineage>
</organism>
<evidence type="ECO:0000313" key="3">
    <source>
        <dbReference type="Proteomes" id="UP000585437"/>
    </source>
</evidence>
<keyword evidence="2" id="KW-0418">Kinase</keyword>
<dbReference type="EMBL" id="JACHBU010000001">
    <property type="protein sequence ID" value="MBB6507000.1"/>
    <property type="molecule type" value="Genomic_DNA"/>
</dbReference>
<dbReference type="RefSeq" id="WP_246453679.1">
    <property type="nucleotide sequence ID" value="NZ_JACHBU010000001.1"/>
</dbReference>
<dbReference type="InterPro" id="IPR049874">
    <property type="entry name" value="ROK_cs"/>
</dbReference>
<protein>
    <submittedName>
        <fullName evidence="2">N-acetylglucosamine kinase</fullName>
        <ecNumber evidence="2">2.7.1.59</ecNumber>
    </submittedName>
</protein>
<dbReference type="Proteomes" id="UP000585437">
    <property type="component" value="Unassembled WGS sequence"/>
</dbReference>
<reference evidence="2 3" key="1">
    <citation type="submission" date="2020-08" db="EMBL/GenBank/DDBJ databases">
        <title>The Agave Microbiome: Exploring the role of microbial communities in plant adaptations to desert environments.</title>
        <authorList>
            <person name="Partida-Martinez L.P."/>
        </authorList>
    </citation>
    <scope>NUCLEOTIDE SEQUENCE [LARGE SCALE GENOMIC DNA]</scope>
    <source>
        <strain evidence="2 3">AS3.12</strain>
    </source>
</reference>
<keyword evidence="3" id="KW-1185">Reference proteome</keyword>